<dbReference type="InterPro" id="IPR036163">
    <property type="entry name" value="HMA_dom_sf"/>
</dbReference>
<dbReference type="CDD" id="cd00371">
    <property type="entry name" value="HMA"/>
    <property type="match status" value="1"/>
</dbReference>
<feature type="domain" description="HMA" evidence="2">
    <location>
        <begin position="49"/>
        <end position="111"/>
    </location>
</feature>
<evidence type="ECO:0000256" key="1">
    <source>
        <dbReference type="ARBA" id="ARBA00022723"/>
    </source>
</evidence>
<organism evidence="3 4">
    <name type="scientific">Nepenthes gracilis</name>
    <name type="common">Slender pitcher plant</name>
    <dbReference type="NCBI Taxonomy" id="150966"/>
    <lineage>
        <taxon>Eukaryota</taxon>
        <taxon>Viridiplantae</taxon>
        <taxon>Streptophyta</taxon>
        <taxon>Embryophyta</taxon>
        <taxon>Tracheophyta</taxon>
        <taxon>Spermatophyta</taxon>
        <taxon>Magnoliopsida</taxon>
        <taxon>eudicotyledons</taxon>
        <taxon>Gunneridae</taxon>
        <taxon>Pentapetalae</taxon>
        <taxon>Caryophyllales</taxon>
        <taxon>Nepenthaceae</taxon>
        <taxon>Nepenthes</taxon>
    </lineage>
</organism>
<dbReference type="AlphaFoldDB" id="A0AAD3SEV2"/>
<accession>A0AAD3SEV2</accession>
<evidence type="ECO:0000313" key="3">
    <source>
        <dbReference type="EMBL" id="GMH09400.1"/>
    </source>
</evidence>
<proteinExistence type="predicted"/>
<dbReference type="Proteomes" id="UP001279734">
    <property type="component" value="Unassembled WGS sequence"/>
</dbReference>
<dbReference type="Pfam" id="PF00403">
    <property type="entry name" value="HMA"/>
    <property type="match status" value="1"/>
</dbReference>
<dbReference type="GO" id="GO:0046872">
    <property type="term" value="F:metal ion binding"/>
    <property type="evidence" value="ECO:0007669"/>
    <property type="project" value="UniProtKB-KW"/>
</dbReference>
<comment type="caution">
    <text evidence="3">The sequence shown here is derived from an EMBL/GenBank/DDBJ whole genome shotgun (WGS) entry which is preliminary data.</text>
</comment>
<name>A0AAD3SEV2_NEPGR</name>
<reference evidence="3" key="1">
    <citation type="submission" date="2023-05" db="EMBL/GenBank/DDBJ databases">
        <title>Nepenthes gracilis genome sequencing.</title>
        <authorList>
            <person name="Fukushima K."/>
        </authorList>
    </citation>
    <scope>NUCLEOTIDE SEQUENCE</scope>
    <source>
        <strain evidence="3">SING2019-196</strain>
    </source>
</reference>
<keyword evidence="4" id="KW-1185">Reference proteome</keyword>
<dbReference type="InterPro" id="IPR006121">
    <property type="entry name" value="HMA_dom"/>
</dbReference>
<sequence>MKITAAKLLSLDCIRNESWTDMSPRPHYPSMPKYPKGLLLQENIERSKSRALFSVIGMTCPACAGSVEKAIKRLPGIREAIVDVLNNRARVLFYRSFVNVSHLPLIWHFLV</sequence>
<dbReference type="Gene3D" id="3.30.70.100">
    <property type="match status" value="1"/>
</dbReference>
<dbReference type="PROSITE" id="PS01047">
    <property type="entry name" value="HMA_1"/>
    <property type="match status" value="1"/>
</dbReference>
<evidence type="ECO:0000313" key="4">
    <source>
        <dbReference type="Proteomes" id="UP001279734"/>
    </source>
</evidence>
<evidence type="ECO:0000259" key="2">
    <source>
        <dbReference type="PROSITE" id="PS50846"/>
    </source>
</evidence>
<gene>
    <name evidence="3" type="ORF">Nepgr_011241</name>
</gene>
<keyword evidence="1" id="KW-0479">Metal-binding</keyword>
<protein>
    <recommendedName>
        <fullName evidence="2">HMA domain-containing protein</fullName>
    </recommendedName>
</protein>
<dbReference type="InterPro" id="IPR017969">
    <property type="entry name" value="Heavy-metal-associated_CS"/>
</dbReference>
<dbReference type="PANTHER" id="PTHR46594">
    <property type="entry name" value="P-TYPE CATION-TRANSPORTING ATPASE"/>
    <property type="match status" value="1"/>
</dbReference>
<dbReference type="PROSITE" id="PS50846">
    <property type="entry name" value="HMA_2"/>
    <property type="match status" value="1"/>
</dbReference>
<dbReference type="SUPFAM" id="SSF55008">
    <property type="entry name" value="HMA, heavy metal-associated domain"/>
    <property type="match status" value="1"/>
</dbReference>
<dbReference type="PANTHER" id="PTHR46594:SF4">
    <property type="entry name" value="P-TYPE CATION-TRANSPORTING ATPASE"/>
    <property type="match status" value="1"/>
</dbReference>
<dbReference type="EMBL" id="BSYO01000009">
    <property type="protein sequence ID" value="GMH09400.1"/>
    <property type="molecule type" value="Genomic_DNA"/>
</dbReference>